<dbReference type="InterPro" id="IPR001387">
    <property type="entry name" value="Cro/C1-type_HTH"/>
</dbReference>
<dbReference type="Gene3D" id="1.10.260.40">
    <property type="entry name" value="lambda repressor-like DNA-binding domains"/>
    <property type="match status" value="1"/>
</dbReference>
<dbReference type="Proteomes" id="UP001596137">
    <property type="component" value="Unassembled WGS sequence"/>
</dbReference>
<evidence type="ECO:0000313" key="2">
    <source>
        <dbReference type="EMBL" id="MFC6081854.1"/>
    </source>
</evidence>
<keyword evidence="3" id="KW-1185">Reference proteome</keyword>
<dbReference type="InterPro" id="IPR043917">
    <property type="entry name" value="DUF5753"/>
</dbReference>
<dbReference type="Pfam" id="PF19054">
    <property type="entry name" value="DUF5753"/>
    <property type="match status" value="1"/>
</dbReference>
<accession>A0ABW1NGP6</accession>
<dbReference type="PROSITE" id="PS50943">
    <property type="entry name" value="HTH_CROC1"/>
    <property type="match status" value="1"/>
</dbReference>
<dbReference type="EMBL" id="JBHSRF010000012">
    <property type="protein sequence ID" value="MFC6081854.1"/>
    <property type="molecule type" value="Genomic_DNA"/>
</dbReference>
<protein>
    <submittedName>
        <fullName evidence="2">Scr1 family TA system antitoxin-like transcriptional regulator</fullName>
    </submittedName>
</protein>
<dbReference type="SUPFAM" id="SSF47413">
    <property type="entry name" value="lambda repressor-like DNA-binding domains"/>
    <property type="match status" value="1"/>
</dbReference>
<dbReference type="SMART" id="SM00530">
    <property type="entry name" value="HTH_XRE"/>
    <property type="match status" value="1"/>
</dbReference>
<feature type="domain" description="HTH cro/C1-type" evidence="1">
    <location>
        <begin position="20"/>
        <end position="75"/>
    </location>
</feature>
<sequence>MSDEAYCDQESPRLRFGVELRRFREEAELSQAAIAARLKVTQTHVSRLEMGKRTPQLSQAETLDRVFGLGERGYFVKLRERITERAAGPGWYMRWVEEIEPEAVVLRSWDPLLVPGLLQTPAYARCLFSAAPDATPDEIESRVQARMRRKMILDRERPPVIWITIDEWVLRRPIGDVAVMREQLDYILEVVQRHNMNIQVVPGDAPCLAGLSSGFVLAQLPDRRMIVSVESAGRGEVSADHELVARLWGYYDKIRSEACSARTSLKMIKDVRNLWNATSGALICPIPNGADQAGRA</sequence>
<gene>
    <name evidence="2" type="ORF">ACFP1K_11860</name>
</gene>
<dbReference type="InterPro" id="IPR010982">
    <property type="entry name" value="Lambda_DNA-bd_dom_sf"/>
</dbReference>
<dbReference type="CDD" id="cd00093">
    <property type="entry name" value="HTH_XRE"/>
    <property type="match status" value="1"/>
</dbReference>
<name>A0ABW1NGP6_9ACTN</name>
<reference evidence="3" key="1">
    <citation type="journal article" date="2019" name="Int. J. Syst. Evol. Microbiol.">
        <title>The Global Catalogue of Microorganisms (GCM) 10K type strain sequencing project: providing services to taxonomists for standard genome sequencing and annotation.</title>
        <authorList>
            <consortium name="The Broad Institute Genomics Platform"/>
            <consortium name="The Broad Institute Genome Sequencing Center for Infectious Disease"/>
            <person name="Wu L."/>
            <person name="Ma J."/>
        </authorList>
    </citation>
    <scope>NUCLEOTIDE SEQUENCE [LARGE SCALE GENOMIC DNA]</scope>
    <source>
        <strain evidence="3">JCM 30346</strain>
    </source>
</reference>
<comment type="caution">
    <text evidence="2">The sequence shown here is derived from an EMBL/GenBank/DDBJ whole genome shotgun (WGS) entry which is preliminary data.</text>
</comment>
<organism evidence="2 3">
    <name type="scientific">Sphaerisporangium aureirubrum</name>
    <dbReference type="NCBI Taxonomy" id="1544736"/>
    <lineage>
        <taxon>Bacteria</taxon>
        <taxon>Bacillati</taxon>
        <taxon>Actinomycetota</taxon>
        <taxon>Actinomycetes</taxon>
        <taxon>Streptosporangiales</taxon>
        <taxon>Streptosporangiaceae</taxon>
        <taxon>Sphaerisporangium</taxon>
    </lineage>
</organism>
<evidence type="ECO:0000259" key="1">
    <source>
        <dbReference type="PROSITE" id="PS50943"/>
    </source>
</evidence>
<proteinExistence type="predicted"/>
<dbReference type="Pfam" id="PF13560">
    <property type="entry name" value="HTH_31"/>
    <property type="match status" value="1"/>
</dbReference>
<dbReference type="RefSeq" id="WP_380750656.1">
    <property type="nucleotide sequence ID" value="NZ_JBHSRF010000012.1"/>
</dbReference>
<evidence type="ECO:0000313" key="3">
    <source>
        <dbReference type="Proteomes" id="UP001596137"/>
    </source>
</evidence>